<comment type="cofactor">
    <cofactor evidence="1 6">
        <name>FAD</name>
        <dbReference type="ChEBI" id="CHEBI:57692"/>
    </cofactor>
</comment>
<evidence type="ECO:0000256" key="1">
    <source>
        <dbReference type="ARBA" id="ARBA00001974"/>
    </source>
</evidence>
<protein>
    <submittedName>
        <fullName evidence="9">Acyl-CoA dehydrogenase</fullName>
    </submittedName>
</protein>
<keyword evidence="4 6" id="KW-0274">FAD</keyword>
<accession>A0A511DBX0</accession>
<dbReference type="Gene3D" id="1.20.140.10">
    <property type="entry name" value="Butyryl-CoA Dehydrogenase, subunit A, domain 3"/>
    <property type="match status" value="1"/>
</dbReference>
<reference evidence="9 10" key="1">
    <citation type="submission" date="2019-07" db="EMBL/GenBank/DDBJ databases">
        <title>Whole genome shotgun sequence of Pseudonocardia sulfidoxydans NBRC 16205.</title>
        <authorList>
            <person name="Hosoyama A."/>
            <person name="Uohara A."/>
            <person name="Ohji S."/>
            <person name="Ichikawa N."/>
        </authorList>
    </citation>
    <scope>NUCLEOTIDE SEQUENCE [LARGE SCALE GENOMIC DNA]</scope>
    <source>
        <strain evidence="9 10">NBRC 16205</strain>
    </source>
</reference>
<evidence type="ECO:0000259" key="7">
    <source>
        <dbReference type="Pfam" id="PF00441"/>
    </source>
</evidence>
<dbReference type="RefSeq" id="WP_186816769.1">
    <property type="nucleotide sequence ID" value="NZ_BJVJ01000007.1"/>
</dbReference>
<dbReference type="InterPro" id="IPR009075">
    <property type="entry name" value="AcylCo_DH/oxidase_C"/>
</dbReference>
<organism evidence="9 10">
    <name type="scientific">Pseudonocardia sulfidoxydans NBRC 16205</name>
    <dbReference type="NCBI Taxonomy" id="1223511"/>
    <lineage>
        <taxon>Bacteria</taxon>
        <taxon>Bacillati</taxon>
        <taxon>Actinomycetota</taxon>
        <taxon>Actinomycetes</taxon>
        <taxon>Pseudonocardiales</taxon>
        <taxon>Pseudonocardiaceae</taxon>
        <taxon>Pseudonocardia</taxon>
    </lineage>
</organism>
<dbReference type="Gene3D" id="2.40.110.10">
    <property type="entry name" value="Butyryl-CoA Dehydrogenase, subunit A, domain 2"/>
    <property type="match status" value="1"/>
</dbReference>
<dbReference type="PANTHER" id="PTHR43292:SF4">
    <property type="entry name" value="ACYL-COA DEHYDROGENASE FADE34"/>
    <property type="match status" value="1"/>
</dbReference>
<comment type="similarity">
    <text evidence="2 6">Belongs to the acyl-CoA dehydrogenase family.</text>
</comment>
<dbReference type="EMBL" id="BJVJ01000007">
    <property type="protein sequence ID" value="GEL22282.1"/>
    <property type="molecule type" value="Genomic_DNA"/>
</dbReference>
<dbReference type="InterPro" id="IPR036250">
    <property type="entry name" value="AcylCo_DH-like_C"/>
</dbReference>
<dbReference type="Pfam" id="PF02770">
    <property type="entry name" value="Acyl-CoA_dh_M"/>
    <property type="match status" value="1"/>
</dbReference>
<dbReference type="InterPro" id="IPR052161">
    <property type="entry name" value="Mycobact_Acyl-CoA_DH"/>
</dbReference>
<dbReference type="AlphaFoldDB" id="A0A511DBX0"/>
<dbReference type="Gene3D" id="1.10.540.10">
    <property type="entry name" value="Acyl-CoA dehydrogenase/oxidase, N-terminal domain"/>
    <property type="match status" value="1"/>
</dbReference>
<evidence type="ECO:0000256" key="6">
    <source>
        <dbReference type="RuleBase" id="RU362125"/>
    </source>
</evidence>
<dbReference type="SUPFAM" id="SSF47203">
    <property type="entry name" value="Acyl-CoA dehydrogenase C-terminal domain-like"/>
    <property type="match status" value="1"/>
</dbReference>
<dbReference type="GO" id="GO:0050660">
    <property type="term" value="F:flavin adenine dinucleotide binding"/>
    <property type="evidence" value="ECO:0007669"/>
    <property type="project" value="InterPro"/>
</dbReference>
<keyword evidence="5 6" id="KW-0560">Oxidoreductase</keyword>
<evidence type="ECO:0000313" key="10">
    <source>
        <dbReference type="Proteomes" id="UP000321685"/>
    </source>
</evidence>
<sequence>MSEIDLVRAGIEGLLRDHPPATTARREFLAAQYDAGLAWVHFPVGLGGLGVAPQLQREVVVRLAEAGAPDGAATNRLGYAMGAPTLVAWGERVQQERYLRPLFVGDERWCQLFSEPGAGSDLAGLTTRAVRDGDDWIVDGQKVWSSMATISDVGMLVVRTDPELPKHQGLTYFLLDMRSPGVDVRPLRQMTGEAEFNEVYLTGVRVPDAARIGAPGAGWKVAMTTLMEERVLFNRQRDEKGPAELALELYHRRERDAELRTRMIELWVRARVQRLNTVRAAANRTAGIPGPEGSIGKLVYAELNQDALELCLDLLGDESLLYDSYEPVAYTEAALAAQGESDLRRRFLRSRAQTIEGGTSEIMRTILADRVLGLPPEPRGDKHLPFSRIPRG</sequence>
<evidence type="ECO:0000256" key="2">
    <source>
        <dbReference type="ARBA" id="ARBA00009347"/>
    </source>
</evidence>
<name>A0A511DBX0_9PSEU</name>
<keyword evidence="3 6" id="KW-0285">Flavoprotein</keyword>
<dbReference type="InterPro" id="IPR006091">
    <property type="entry name" value="Acyl-CoA_Oxase/DH_mid-dom"/>
</dbReference>
<feature type="domain" description="Acyl-CoA dehydrogenase/oxidase C-terminal" evidence="7">
    <location>
        <begin position="216"/>
        <end position="372"/>
    </location>
</feature>
<proteinExistence type="inferred from homology"/>
<dbReference type="Pfam" id="PF00441">
    <property type="entry name" value="Acyl-CoA_dh_1"/>
    <property type="match status" value="1"/>
</dbReference>
<dbReference type="FunFam" id="2.40.110.10:FF:000011">
    <property type="entry name" value="Acyl-CoA dehydrogenase FadE34"/>
    <property type="match status" value="1"/>
</dbReference>
<evidence type="ECO:0000256" key="5">
    <source>
        <dbReference type="ARBA" id="ARBA00023002"/>
    </source>
</evidence>
<keyword evidence="10" id="KW-1185">Reference proteome</keyword>
<dbReference type="SUPFAM" id="SSF56645">
    <property type="entry name" value="Acyl-CoA dehydrogenase NM domain-like"/>
    <property type="match status" value="1"/>
</dbReference>
<dbReference type="Proteomes" id="UP000321685">
    <property type="component" value="Unassembled WGS sequence"/>
</dbReference>
<evidence type="ECO:0000256" key="4">
    <source>
        <dbReference type="ARBA" id="ARBA00022827"/>
    </source>
</evidence>
<dbReference type="PANTHER" id="PTHR43292">
    <property type="entry name" value="ACYL-COA DEHYDROGENASE"/>
    <property type="match status" value="1"/>
</dbReference>
<comment type="caution">
    <text evidence="9">The sequence shown here is derived from an EMBL/GenBank/DDBJ whole genome shotgun (WGS) entry which is preliminary data.</text>
</comment>
<dbReference type="InterPro" id="IPR009100">
    <property type="entry name" value="AcylCoA_DH/oxidase_NM_dom_sf"/>
</dbReference>
<dbReference type="InterPro" id="IPR037069">
    <property type="entry name" value="AcylCoA_DH/ox_N_sf"/>
</dbReference>
<dbReference type="InterPro" id="IPR046373">
    <property type="entry name" value="Acyl-CoA_Oxase/DH_mid-dom_sf"/>
</dbReference>
<evidence type="ECO:0000259" key="8">
    <source>
        <dbReference type="Pfam" id="PF02770"/>
    </source>
</evidence>
<dbReference type="GO" id="GO:0016627">
    <property type="term" value="F:oxidoreductase activity, acting on the CH-CH group of donors"/>
    <property type="evidence" value="ECO:0007669"/>
    <property type="project" value="InterPro"/>
</dbReference>
<feature type="domain" description="Acyl-CoA oxidase/dehydrogenase middle" evidence="8">
    <location>
        <begin position="110"/>
        <end position="201"/>
    </location>
</feature>
<gene>
    <name evidence="9" type="ORF">PSU4_12360</name>
</gene>
<evidence type="ECO:0000313" key="9">
    <source>
        <dbReference type="EMBL" id="GEL22282.1"/>
    </source>
</evidence>
<evidence type="ECO:0000256" key="3">
    <source>
        <dbReference type="ARBA" id="ARBA00022630"/>
    </source>
</evidence>
<dbReference type="GO" id="GO:0005886">
    <property type="term" value="C:plasma membrane"/>
    <property type="evidence" value="ECO:0007669"/>
    <property type="project" value="TreeGrafter"/>
</dbReference>